<keyword evidence="1" id="KW-0732">Signal</keyword>
<keyword evidence="3" id="KW-1185">Reference proteome</keyword>
<evidence type="ECO:0000256" key="1">
    <source>
        <dbReference type="SAM" id="SignalP"/>
    </source>
</evidence>
<organism evidence="2 3">
    <name type="scientific">Allokutzneria multivorans</name>
    <dbReference type="NCBI Taxonomy" id="1142134"/>
    <lineage>
        <taxon>Bacteria</taxon>
        <taxon>Bacillati</taxon>
        <taxon>Actinomycetota</taxon>
        <taxon>Actinomycetes</taxon>
        <taxon>Pseudonocardiales</taxon>
        <taxon>Pseudonocardiaceae</taxon>
        <taxon>Allokutzneria</taxon>
    </lineage>
</organism>
<proteinExistence type="predicted"/>
<dbReference type="RefSeq" id="WP_425549294.1">
    <property type="nucleotide sequence ID" value="NZ_BAABAL010000019.1"/>
</dbReference>
<feature type="chain" id="PRO_5047400392" description="Secreted protein" evidence="1">
    <location>
        <begin position="24"/>
        <end position="94"/>
    </location>
</feature>
<feature type="signal peptide" evidence="1">
    <location>
        <begin position="1"/>
        <end position="23"/>
    </location>
</feature>
<protein>
    <recommendedName>
        <fullName evidence="4">Secreted protein</fullName>
    </recommendedName>
</protein>
<sequence length="94" mass="10061">MRLTPVIAAVALAITTLAPTATANSQATTAGHPCGFYPETGRAWYNHCTNDGSWIWVRLDFITGADVVQCVGPGRTPLGSLSAIQNAWYDHKLC</sequence>
<evidence type="ECO:0008006" key="4">
    <source>
        <dbReference type="Google" id="ProtNLM"/>
    </source>
</evidence>
<evidence type="ECO:0000313" key="2">
    <source>
        <dbReference type="EMBL" id="GAA4027909.1"/>
    </source>
</evidence>
<dbReference type="Proteomes" id="UP001501747">
    <property type="component" value="Unassembled WGS sequence"/>
</dbReference>
<name>A0ABP7TLT9_9PSEU</name>
<gene>
    <name evidence="2" type="ORF">GCM10022247_61080</name>
</gene>
<comment type="caution">
    <text evidence="2">The sequence shown here is derived from an EMBL/GenBank/DDBJ whole genome shotgun (WGS) entry which is preliminary data.</text>
</comment>
<reference evidence="3" key="1">
    <citation type="journal article" date="2019" name="Int. J. Syst. Evol. Microbiol.">
        <title>The Global Catalogue of Microorganisms (GCM) 10K type strain sequencing project: providing services to taxonomists for standard genome sequencing and annotation.</title>
        <authorList>
            <consortium name="The Broad Institute Genomics Platform"/>
            <consortium name="The Broad Institute Genome Sequencing Center for Infectious Disease"/>
            <person name="Wu L."/>
            <person name="Ma J."/>
        </authorList>
    </citation>
    <scope>NUCLEOTIDE SEQUENCE [LARGE SCALE GENOMIC DNA]</scope>
    <source>
        <strain evidence="3">JCM 17342</strain>
    </source>
</reference>
<dbReference type="Pfam" id="PF19882">
    <property type="entry name" value="DUF6355"/>
    <property type="match status" value="1"/>
</dbReference>
<accession>A0ABP7TLT9</accession>
<evidence type="ECO:0000313" key="3">
    <source>
        <dbReference type="Proteomes" id="UP001501747"/>
    </source>
</evidence>
<dbReference type="EMBL" id="BAABAL010000019">
    <property type="protein sequence ID" value="GAA4027909.1"/>
    <property type="molecule type" value="Genomic_DNA"/>
</dbReference>
<dbReference type="InterPro" id="IPR045935">
    <property type="entry name" value="DUF6355"/>
</dbReference>